<comment type="caution">
    <text evidence="3">The sequence shown here is derived from an EMBL/GenBank/DDBJ whole genome shotgun (WGS) entry which is preliminary data.</text>
</comment>
<evidence type="ECO:0000313" key="4">
    <source>
        <dbReference type="Proteomes" id="UP000639338"/>
    </source>
</evidence>
<sequence>MTRGTVFCLFALLAVASAASISGSANLSGNSAGVSFETVFPKIPGFNYPLFGFSLLPTSSSSTNGTSSNNGTSSSNNGTSTNNGTSLNIPGLSTAIQLLEHKIGVALGIGQNLTAGFNTAFQQAFENNNSTAAANTIVGTILQTTLAVAEECPLVVVGERVLREGIRLSIEALKSANNIATG</sequence>
<keyword evidence="2" id="KW-0732">Signal</keyword>
<reference evidence="3 4" key="1">
    <citation type="submission" date="2020-08" db="EMBL/GenBank/DDBJ databases">
        <title>Aphidius gifuensis genome sequencing and assembly.</title>
        <authorList>
            <person name="Du Z."/>
        </authorList>
    </citation>
    <scope>NUCLEOTIDE SEQUENCE [LARGE SCALE GENOMIC DNA]</scope>
    <source>
        <strain evidence="3">YNYX2018</strain>
        <tissue evidence="3">Adults</tissue>
    </source>
</reference>
<dbReference type="EMBL" id="JACMRX010000004">
    <property type="protein sequence ID" value="KAF7991646.1"/>
    <property type="molecule type" value="Genomic_DNA"/>
</dbReference>
<evidence type="ECO:0008006" key="5">
    <source>
        <dbReference type="Google" id="ProtNLM"/>
    </source>
</evidence>
<organism evidence="3 4">
    <name type="scientific">Aphidius gifuensis</name>
    <name type="common">Parasitoid wasp</name>
    <dbReference type="NCBI Taxonomy" id="684658"/>
    <lineage>
        <taxon>Eukaryota</taxon>
        <taxon>Metazoa</taxon>
        <taxon>Ecdysozoa</taxon>
        <taxon>Arthropoda</taxon>
        <taxon>Hexapoda</taxon>
        <taxon>Insecta</taxon>
        <taxon>Pterygota</taxon>
        <taxon>Neoptera</taxon>
        <taxon>Endopterygota</taxon>
        <taxon>Hymenoptera</taxon>
        <taxon>Apocrita</taxon>
        <taxon>Ichneumonoidea</taxon>
        <taxon>Braconidae</taxon>
        <taxon>Aphidiinae</taxon>
        <taxon>Aphidius</taxon>
    </lineage>
</organism>
<keyword evidence="4" id="KW-1185">Reference proteome</keyword>
<name>A0A834XRT5_APHGI</name>
<dbReference type="Proteomes" id="UP000639338">
    <property type="component" value="Unassembled WGS sequence"/>
</dbReference>
<evidence type="ECO:0000256" key="1">
    <source>
        <dbReference type="SAM" id="MobiDB-lite"/>
    </source>
</evidence>
<protein>
    <recommendedName>
        <fullName evidence="5">Odorant-binding protein</fullName>
    </recommendedName>
</protein>
<proteinExistence type="predicted"/>
<dbReference type="AlphaFoldDB" id="A0A834XRT5"/>
<feature type="region of interest" description="Disordered" evidence="1">
    <location>
        <begin position="62"/>
        <end position="84"/>
    </location>
</feature>
<gene>
    <name evidence="3" type="ORF">HCN44_010447</name>
</gene>
<evidence type="ECO:0000256" key="2">
    <source>
        <dbReference type="SAM" id="SignalP"/>
    </source>
</evidence>
<accession>A0A834XRT5</accession>
<feature type="signal peptide" evidence="2">
    <location>
        <begin position="1"/>
        <end position="18"/>
    </location>
</feature>
<dbReference type="OrthoDB" id="7700419at2759"/>
<feature type="chain" id="PRO_5032502101" description="Odorant-binding protein" evidence="2">
    <location>
        <begin position="19"/>
        <end position="182"/>
    </location>
</feature>
<evidence type="ECO:0000313" key="3">
    <source>
        <dbReference type="EMBL" id="KAF7991646.1"/>
    </source>
</evidence>